<comment type="similarity">
    <text evidence="3">Belongs to the peptidase C56 family. HSP31-like subfamily.</text>
</comment>
<feature type="chain" id="PRO_5045404742" evidence="4">
    <location>
        <begin position="19"/>
        <end position="378"/>
    </location>
</feature>
<evidence type="ECO:0000256" key="2">
    <source>
        <dbReference type="ARBA" id="ARBA00023239"/>
    </source>
</evidence>
<dbReference type="EMBL" id="JAKEVY010000002">
    <property type="protein sequence ID" value="MCF1715032.1"/>
    <property type="molecule type" value="Genomic_DNA"/>
</dbReference>
<evidence type="ECO:0000256" key="1">
    <source>
        <dbReference type="ARBA" id="ARBA00023016"/>
    </source>
</evidence>
<dbReference type="CDD" id="cd03141">
    <property type="entry name" value="GATase1_Hsp31_like"/>
    <property type="match status" value="1"/>
</dbReference>
<evidence type="ECO:0000313" key="7">
    <source>
        <dbReference type="Proteomes" id="UP001200145"/>
    </source>
</evidence>
<dbReference type="PANTHER" id="PTHR48094">
    <property type="entry name" value="PROTEIN/NUCLEIC ACID DEGLYCASE DJ-1-RELATED"/>
    <property type="match status" value="1"/>
</dbReference>
<reference evidence="6 7" key="1">
    <citation type="submission" date="2022-01" db="EMBL/GenBank/DDBJ databases">
        <title>Flavihumibacter sp. nov., isolated from sediment of a river.</title>
        <authorList>
            <person name="Liu H."/>
        </authorList>
    </citation>
    <scope>NUCLEOTIDE SEQUENCE [LARGE SCALE GENOMIC DNA]</scope>
    <source>
        <strain evidence="6 7">RY-1</strain>
    </source>
</reference>
<name>A0ABS9BH53_9BACT</name>
<dbReference type="Gene3D" id="3.40.50.880">
    <property type="match status" value="1"/>
</dbReference>
<dbReference type="InterPro" id="IPR050325">
    <property type="entry name" value="Prot/Nucl_acid_deglycase"/>
</dbReference>
<dbReference type="InterPro" id="IPR011990">
    <property type="entry name" value="TPR-like_helical_dom_sf"/>
</dbReference>
<dbReference type="SUPFAM" id="SSF48452">
    <property type="entry name" value="TPR-like"/>
    <property type="match status" value="1"/>
</dbReference>
<dbReference type="Gene3D" id="1.25.40.10">
    <property type="entry name" value="Tetratricopeptide repeat domain"/>
    <property type="match status" value="1"/>
</dbReference>
<dbReference type="Proteomes" id="UP001200145">
    <property type="component" value="Unassembled WGS sequence"/>
</dbReference>
<dbReference type="PANTHER" id="PTHR48094:SF11">
    <property type="entry name" value="GLUTATHIONE-INDEPENDENT GLYOXALASE HSP31-RELATED"/>
    <property type="match status" value="1"/>
</dbReference>
<feature type="domain" description="DJ-1/PfpI" evidence="5">
    <location>
        <begin position="51"/>
        <end position="251"/>
    </location>
</feature>
<dbReference type="Pfam" id="PF01965">
    <property type="entry name" value="DJ-1_PfpI"/>
    <property type="match status" value="1"/>
</dbReference>
<evidence type="ECO:0000313" key="6">
    <source>
        <dbReference type="EMBL" id="MCF1715032.1"/>
    </source>
</evidence>
<sequence>MKIKVLLFFALLPMLLVGQSKPIAQHSTQAGKKVLIVVSSYGKKEGKLRPGFEFDEYSQAYLIFKANGLEIDVASPKGGPAEADEFNRAKAYNKELLEDKVAMAKLQHTIPTAKVNPALYSAIYVVGGKGAMFDLPYDPSLQELISSIYKKPDGVIAAVCHGPAAFVNVKLEDGSYLIANRKITGFCNEEEDKFGKTWKAEFPFLLEDKLKARGAQYERNAAMLPQLIRDGKLITGQNPFSTTVLAEELVRAIGVEPVSRTLYPDERSINLVDKYLKGATSWAEEELRKNHGAYDLELIAVYGYYGLIKGDGSKEGIGSALGIIELVKPWVSNENLEYEMARGYLKLGNKEKAKAILQQVVAKAPSFKEAKKLLEEIN</sequence>
<comment type="caution">
    <text evidence="6">The sequence shown here is derived from an EMBL/GenBank/DDBJ whole genome shotgun (WGS) entry which is preliminary data.</text>
</comment>
<keyword evidence="7" id="KW-1185">Reference proteome</keyword>
<feature type="signal peptide" evidence="4">
    <location>
        <begin position="1"/>
        <end position="18"/>
    </location>
</feature>
<organism evidence="6 7">
    <name type="scientific">Flavihumibacter fluminis</name>
    <dbReference type="NCBI Taxonomy" id="2909236"/>
    <lineage>
        <taxon>Bacteria</taxon>
        <taxon>Pseudomonadati</taxon>
        <taxon>Bacteroidota</taxon>
        <taxon>Chitinophagia</taxon>
        <taxon>Chitinophagales</taxon>
        <taxon>Chitinophagaceae</taxon>
        <taxon>Flavihumibacter</taxon>
    </lineage>
</organism>
<protein>
    <submittedName>
        <fullName evidence="6">DJ-1/PfpI family protein</fullName>
    </submittedName>
</protein>
<gene>
    <name evidence="6" type="ORF">L0U88_10380</name>
</gene>
<evidence type="ECO:0000259" key="5">
    <source>
        <dbReference type="Pfam" id="PF01965"/>
    </source>
</evidence>
<dbReference type="InterPro" id="IPR002818">
    <property type="entry name" value="DJ-1/PfpI"/>
</dbReference>
<keyword evidence="1" id="KW-0346">Stress response</keyword>
<dbReference type="RefSeq" id="WP_234865982.1">
    <property type="nucleotide sequence ID" value="NZ_JAKEVY010000002.1"/>
</dbReference>
<dbReference type="InterPro" id="IPR029062">
    <property type="entry name" value="Class_I_gatase-like"/>
</dbReference>
<evidence type="ECO:0000256" key="4">
    <source>
        <dbReference type="SAM" id="SignalP"/>
    </source>
</evidence>
<evidence type="ECO:0000256" key="3">
    <source>
        <dbReference type="ARBA" id="ARBA00038493"/>
    </source>
</evidence>
<dbReference type="SUPFAM" id="SSF52317">
    <property type="entry name" value="Class I glutamine amidotransferase-like"/>
    <property type="match status" value="1"/>
</dbReference>
<keyword evidence="2" id="KW-0456">Lyase</keyword>
<keyword evidence="4" id="KW-0732">Signal</keyword>
<accession>A0ABS9BH53</accession>
<proteinExistence type="inferred from homology"/>